<organism evidence="1 2">
    <name type="scientific">Flavobacterium jumunjinense</name>
    <dbReference type="NCBI Taxonomy" id="998845"/>
    <lineage>
        <taxon>Bacteria</taxon>
        <taxon>Pseudomonadati</taxon>
        <taxon>Bacteroidota</taxon>
        <taxon>Flavobacteriia</taxon>
        <taxon>Flavobacteriales</taxon>
        <taxon>Flavobacteriaceae</taxon>
        <taxon>Flavobacterium</taxon>
    </lineage>
</organism>
<gene>
    <name evidence="1" type="ORF">ACFFVF_16490</name>
</gene>
<name>A0ABV5GRY9_9FLAO</name>
<evidence type="ECO:0000313" key="2">
    <source>
        <dbReference type="Proteomes" id="UP001589607"/>
    </source>
</evidence>
<sequence length="286" mass="34184">MRKKILLFILLLSVKIDAQEIKNYPRQFVFSSCDSVSVAIKELNKCTNDKFIKYFRKKYDWFKIIGIAPYTIRFYLFYEIDTKGNIRFTTVKNRQHPYDSITNRLALQLSKGVATDLNESQSIKPALNEEGKPVRYRNSIYCSFLGGNYLEDELKNKIPELEKKFTYKAIYAHPHEKDYLLYYQATQSKEIAVYKLNATTKKEVFIAKYKDIQEANQKYYYLRNLKIRSDYPLSFLFKNDELIEIRKTDNTYKTYYCNEKEKIKSEEFENILSLYYSIYQPVLLKN</sequence>
<dbReference type="RefSeq" id="WP_236456194.1">
    <property type="nucleotide sequence ID" value="NZ_CBCSGE010000003.1"/>
</dbReference>
<dbReference type="Proteomes" id="UP001589607">
    <property type="component" value="Unassembled WGS sequence"/>
</dbReference>
<proteinExistence type="predicted"/>
<keyword evidence="2" id="KW-1185">Reference proteome</keyword>
<dbReference type="EMBL" id="JBHMEY010000067">
    <property type="protein sequence ID" value="MFB9098118.1"/>
    <property type="molecule type" value="Genomic_DNA"/>
</dbReference>
<evidence type="ECO:0000313" key="1">
    <source>
        <dbReference type="EMBL" id="MFB9098118.1"/>
    </source>
</evidence>
<accession>A0ABV5GRY9</accession>
<reference evidence="1 2" key="1">
    <citation type="submission" date="2024-09" db="EMBL/GenBank/DDBJ databases">
        <authorList>
            <person name="Sun Q."/>
            <person name="Mori K."/>
        </authorList>
    </citation>
    <scope>NUCLEOTIDE SEQUENCE [LARGE SCALE GENOMIC DNA]</scope>
    <source>
        <strain evidence="1 2">CECT 7955</strain>
    </source>
</reference>
<protein>
    <submittedName>
        <fullName evidence="1">Uncharacterized protein</fullName>
    </submittedName>
</protein>
<comment type="caution">
    <text evidence="1">The sequence shown here is derived from an EMBL/GenBank/DDBJ whole genome shotgun (WGS) entry which is preliminary data.</text>
</comment>